<evidence type="ECO:0000259" key="4">
    <source>
        <dbReference type="SMART" id="SM00479"/>
    </source>
</evidence>
<dbReference type="Pfam" id="PF00929">
    <property type="entry name" value="RNase_T"/>
    <property type="match status" value="1"/>
</dbReference>
<evidence type="ECO:0000256" key="1">
    <source>
        <dbReference type="ARBA" id="ARBA00022722"/>
    </source>
</evidence>
<dbReference type="EMBL" id="JAFNEN010000016">
    <property type="protein sequence ID" value="KAG8200311.1"/>
    <property type="molecule type" value="Genomic_DNA"/>
</dbReference>
<reference evidence="5 6" key="1">
    <citation type="journal article" date="2022" name="Nat. Ecol. Evol.">
        <title>A masculinizing supergene underlies an exaggerated male reproductive morph in a spider.</title>
        <authorList>
            <person name="Hendrickx F."/>
            <person name="De Corte Z."/>
            <person name="Sonet G."/>
            <person name="Van Belleghem S.M."/>
            <person name="Kostlbacher S."/>
            <person name="Vangestel C."/>
        </authorList>
    </citation>
    <scope>NUCLEOTIDE SEQUENCE [LARGE SCALE GENOMIC DNA]</scope>
    <source>
        <strain evidence="5">W744_W776</strain>
    </source>
</reference>
<dbReference type="InterPro" id="IPR012337">
    <property type="entry name" value="RNaseH-like_sf"/>
</dbReference>
<dbReference type="GO" id="GO:0003676">
    <property type="term" value="F:nucleic acid binding"/>
    <property type="evidence" value="ECO:0007669"/>
    <property type="project" value="InterPro"/>
</dbReference>
<dbReference type="InterPro" id="IPR036397">
    <property type="entry name" value="RNaseH_sf"/>
</dbReference>
<dbReference type="AlphaFoldDB" id="A0AAV6VX11"/>
<keyword evidence="2" id="KW-0378">Hydrolase</keyword>
<gene>
    <name evidence="5" type="ORF">JTE90_028495</name>
</gene>
<dbReference type="CDD" id="cd06133">
    <property type="entry name" value="ERI-1_3'hExo_like"/>
    <property type="match status" value="1"/>
</dbReference>
<comment type="caution">
    <text evidence="5">The sequence shown here is derived from an EMBL/GenBank/DDBJ whole genome shotgun (WGS) entry which is preliminary data.</text>
</comment>
<evidence type="ECO:0000313" key="5">
    <source>
        <dbReference type="EMBL" id="KAG8200311.1"/>
    </source>
</evidence>
<dbReference type="Proteomes" id="UP000827092">
    <property type="component" value="Unassembled WGS sequence"/>
</dbReference>
<dbReference type="InterPro" id="IPR047201">
    <property type="entry name" value="ERI-1_3'hExo-like"/>
</dbReference>
<evidence type="ECO:0000256" key="3">
    <source>
        <dbReference type="ARBA" id="ARBA00022839"/>
    </source>
</evidence>
<keyword evidence="1" id="KW-0540">Nuclease</keyword>
<name>A0AAV6VX11_9ARAC</name>
<accession>A0AAV6VX11</accession>
<evidence type="ECO:0000313" key="6">
    <source>
        <dbReference type="Proteomes" id="UP000827092"/>
    </source>
</evidence>
<dbReference type="Gene3D" id="3.30.420.10">
    <property type="entry name" value="Ribonuclease H-like superfamily/Ribonuclease H"/>
    <property type="match status" value="1"/>
</dbReference>
<keyword evidence="3" id="KW-0269">Exonuclease</keyword>
<dbReference type="InterPro" id="IPR013520">
    <property type="entry name" value="Ribonucl_H"/>
</dbReference>
<dbReference type="GO" id="GO:0000175">
    <property type="term" value="F:3'-5'-RNA exonuclease activity"/>
    <property type="evidence" value="ECO:0007669"/>
    <property type="project" value="InterPro"/>
</dbReference>
<dbReference type="PANTHER" id="PTHR23044">
    <property type="entry name" value="3'-5' EXONUCLEASE ERI1-RELATED"/>
    <property type="match status" value="1"/>
</dbReference>
<protein>
    <recommendedName>
        <fullName evidence="4">Exonuclease domain-containing protein</fullName>
    </recommendedName>
</protein>
<keyword evidence="6" id="KW-1185">Reference proteome</keyword>
<evidence type="ECO:0000256" key="2">
    <source>
        <dbReference type="ARBA" id="ARBA00022801"/>
    </source>
</evidence>
<feature type="domain" description="Exonuclease" evidence="4">
    <location>
        <begin position="66"/>
        <end position="250"/>
    </location>
</feature>
<sequence>MNNMLSFVRKLVPSSSANKLHFIKLTCNRFYSNIVNDIEENSTYHPPSYVKLPPLTGVRKKQIFDYFLILDFEATCDAPKNVVPQEIIEFPVLKVNATTFETESTFHSYVRPVMNPELTSFCTRLTGITQEMVDKQPDFEDVYEDFQYWMHNENILKDGIKFSFITCGDWDLKYIFPIQCKGLRIHVPDYMKRWINIKYSFETLSSTYPKNMALMMKYSQLELEGQLHSGIDDCKNLARLVKNLADRGMLFELNAGGRC</sequence>
<dbReference type="SUPFAM" id="SSF53098">
    <property type="entry name" value="Ribonuclease H-like"/>
    <property type="match status" value="1"/>
</dbReference>
<proteinExistence type="predicted"/>
<organism evidence="5 6">
    <name type="scientific">Oedothorax gibbosus</name>
    <dbReference type="NCBI Taxonomy" id="931172"/>
    <lineage>
        <taxon>Eukaryota</taxon>
        <taxon>Metazoa</taxon>
        <taxon>Ecdysozoa</taxon>
        <taxon>Arthropoda</taxon>
        <taxon>Chelicerata</taxon>
        <taxon>Arachnida</taxon>
        <taxon>Araneae</taxon>
        <taxon>Araneomorphae</taxon>
        <taxon>Entelegynae</taxon>
        <taxon>Araneoidea</taxon>
        <taxon>Linyphiidae</taxon>
        <taxon>Erigoninae</taxon>
        <taxon>Oedothorax</taxon>
    </lineage>
</organism>
<dbReference type="SMART" id="SM00479">
    <property type="entry name" value="EXOIII"/>
    <property type="match status" value="1"/>
</dbReference>
<dbReference type="PANTHER" id="PTHR23044:SF61">
    <property type="entry name" value="3'-5' EXORIBONUCLEASE 1-RELATED"/>
    <property type="match status" value="1"/>
</dbReference>
<dbReference type="InterPro" id="IPR051274">
    <property type="entry name" value="3-5_Exoribonuclease"/>
</dbReference>